<evidence type="ECO:0000256" key="6">
    <source>
        <dbReference type="SAM" id="Phobius"/>
    </source>
</evidence>
<dbReference type="PANTHER" id="PTHR30250">
    <property type="entry name" value="PST FAMILY PREDICTED COLANIC ACID TRANSPORTER"/>
    <property type="match status" value="1"/>
</dbReference>
<evidence type="ECO:0000256" key="5">
    <source>
        <dbReference type="ARBA" id="ARBA00023136"/>
    </source>
</evidence>
<feature type="transmembrane region" description="Helical" evidence="6">
    <location>
        <begin position="67"/>
        <end position="84"/>
    </location>
</feature>
<feature type="transmembrane region" description="Helical" evidence="6">
    <location>
        <begin position="265"/>
        <end position="288"/>
    </location>
</feature>
<dbReference type="Proteomes" id="UP001151002">
    <property type="component" value="Unassembled WGS sequence"/>
</dbReference>
<evidence type="ECO:0000313" key="7">
    <source>
        <dbReference type="EMBL" id="MCY1142389.1"/>
    </source>
</evidence>
<dbReference type="InterPro" id="IPR002797">
    <property type="entry name" value="Polysacc_synth"/>
</dbReference>
<keyword evidence="8" id="KW-1185">Reference proteome</keyword>
<keyword evidence="5 6" id="KW-0472">Membrane</keyword>
<feature type="transmembrane region" description="Helical" evidence="6">
    <location>
        <begin position="166"/>
        <end position="188"/>
    </location>
</feature>
<reference evidence="7" key="1">
    <citation type="submission" date="2022-11" db="EMBL/GenBank/DDBJ databases">
        <authorList>
            <person name="Somphong A."/>
            <person name="Phongsopitanun W."/>
        </authorList>
    </citation>
    <scope>NUCLEOTIDE SEQUENCE</scope>
    <source>
        <strain evidence="7">Pm04-4</strain>
    </source>
</reference>
<keyword evidence="2" id="KW-1003">Cell membrane</keyword>
<accession>A0ABT4B794</accession>
<dbReference type="Pfam" id="PF01943">
    <property type="entry name" value="Polysacc_synt"/>
    <property type="match status" value="1"/>
</dbReference>
<evidence type="ECO:0000256" key="2">
    <source>
        <dbReference type="ARBA" id="ARBA00022475"/>
    </source>
</evidence>
<dbReference type="PANTHER" id="PTHR30250:SF11">
    <property type="entry name" value="O-ANTIGEN TRANSPORTER-RELATED"/>
    <property type="match status" value="1"/>
</dbReference>
<feature type="transmembrane region" description="Helical" evidence="6">
    <location>
        <begin position="135"/>
        <end position="154"/>
    </location>
</feature>
<sequence>MSELQAERPAVEAVAEKRRPGAAAWIGGQLRESYVQLFASQLLTGGVAFVANILMVRALAPAHRGEVALMLQVVYLATQFMLLGTERSFVASYHEITPAAAVKAYAKLLIVPCAVGVALAAGFEVFAPEHYNPGLLVIGLITLYTLVEVAGLATRSIAIAAGRVGDFLVCRVVEALLLLGLLVVLYAADTTTPALWIVAYLIAGLLPTAVYIVLWLRRPAPPGDETPDHNRLVRREGLALFPAAISNMAMLRSDRLALPALASTSALGLYTAVATMTELLAWPIRAYADARLGKWRRAHQDGALPTRPILLGVFVYCAVVAPIAAGGLYLFIVPVFGADYAPAKAVVVPLVAAAGLYAISRVTLGLLIAKGRGSLVSAAEITGFVVSFVAYITLIPPFGILGAAYGSLIGYGSCLLFALAANHLSPERSAANHLSPEREADRE</sequence>
<feature type="transmembrane region" description="Helical" evidence="6">
    <location>
        <begin position="237"/>
        <end position="253"/>
    </location>
</feature>
<keyword evidence="4 6" id="KW-1133">Transmembrane helix</keyword>
<protein>
    <submittedName>
        <fullName evidence="7">NAD(P)H-quinone oxidoreductase</fullName>
    </submittedName>
</protein>
<feature type="transmembrane region" description="Helical" evidence="6">
    <location>
        <begin position="400"/>
        <end position="421"/>
    </location>
</feature>
<proteinExistence type="predicted"/>
<dbReference type="EMBL" id="JAPNTZ010000011">
    <property type="protein sequence ID" value="MCY1142389.1"/>
    <property type="molecule type" value="Genomic_DNA"/>
</dbReference>
<evidence type="ECO:0000256" key="1">
    <source>
        <dbReference type="ARBA" id="ARBA00004651"/>
    </source>
</evidence>
<dbReference type="InterPro" id="IPR050833">
    <property type="entry name" value="Poly_Biosynth_Transport"/>
</dbReference>
<evidence type="ECO:0000256" key="3">
    <source>
        <dbReference type="ARBA" id="ARBA00022692"/>
    </source>
</evidence>
<dbReference type="RefSeq" id="WP_267566844.1">
    <property type="nucleotide sequence ID" value="NZ_JAPNTZ010000011.1"/>
</dbReference>
<comment type="caution">
    <text evidence="7">The sequence shown here is derived from an EMBL/GenBank/DDBJ whole genome shotgun (WGS) entry which is preliminary data.</text>
</comment>
<comment type="subcellular location">
    <subcellularLocation>
        <location evidence="1">Cell membrane</location>
        <topology evidence="1">Multi-pass membrane protein</topology>
    </subcellularLocation>
</comment>
<feature type="transmembrane region" description="Helical" evidence="6">
    <location>
        <begin position="194"/>
        <end position="216"/>
    </location>
</feature>
<feature type="transmembrane region" description="Helical" evidence="6">
    <location>
        <begin position="345"/>
        <end position="368"/>
    </location>
</feature>
<keyword evidence="3 6" id="KW-0812">Transmembrane</keyword>
<feature type="transmembrane region" description="Helical" evidence="6">
    <location>
        <begin position="104"/>
        <end position="123"/>
    </location>
</feature>
<evidence type="ECO:0000256" key="4">
    <source>
        <dbReference type="ARBA" id="ARBA00022989"/>
    </source>
</evidence>
<evidence type="ECO:0000313" key="8">
    <source>
        <dbReference type="Proteomes" id="UP001151002"/>
    </source>
</evidence>
<gene>
    <name evidence="7" type="ORF">OWR29_30700</name>
</gene>
<feature type="transmembrane region" description="Helical" evidence="6">
    <location>
        <begin position="34"/>
        <end position="55"/>
    </location>
</feature>
<feature type="transmembrane region" description="Helical" evidence="6">
    <location>
        <begin position="309"/>
        <end position="333"/>
    </location>
</feature>
<name>A0ABT4B794_9ACTN</name>
<organism evidence="7 8">
    <name type="scientific">Paractinoplanes pyxinae</name>
    <dbReference type="NCBI Taxonomy" id="2997416"/>
    <lineage>
        <taxon>Bacteria</taxon>
        <taxon>Bacillati</taxon>
        <taxon>Actinomycetota</taxon>
        <taxon>Actinomycetes</taxon>
        <taxon>Micromonosporales</taxon>
        <taxon>Micromonosporaceae</taxon>
        <taxon>Paractinoplanes</taxon>
    </lineage>
</organism>
<feature type="transmembrane region" description="Helical" evidence="6">
    <location>
        <begin position="375"/>
        <end position="394"/>
    </location>
</feature>